<keyword evidence="3" id="KW-1185">Reference proteome</keyword>
<dbReference type="Proteomes" id="UP000640725">
    <property type="component" value="Unassembled WGS sequence"/>
</dbReference>
<evidence type="ECO:0000313" key="3">
    <source>
        <dbReference type="Proteomes" id="UP000640725"/>
    </source>
</evidence>
<dbReference type="EMBL" id="JADEWU010000082">
    <property type="protein sequence ID" value="MBE9146128.1"/>
    <property type="molecule type" value="Genomic_DNA"/>
</dbReference>
<gene>
    <name evidence="2" type="ORF">IQ236_23330</name>
</gene>
<evidence type="ECO:0000313" key="2">
    <source>
        <dbReference type="EMBL" id="MBE9146128.1"/>
    </source>
</evidence>
<accession>A0ABR9UI56</accession>
<dbReference type="RefSeq" id="WP_190517124.1">
    <property type="nucleotide sequence ID" value="NZ_JADEWU010000082.1"/>
</dbReference>
<feature type="region of interest" description="Disordered" evidence="1">
    <location>
        <begin position="103"/>
        <end position="123"/>
    </location>
</feature>
<evidence type="ECO:0000256" key="1">
    <source>
        <dbReference type="SAM" id="MobiDB-lite"/>
    </source>
</evidence>
<proteinExistence type="predicted"/>
<sequence length="123" mass="13637">MLNSLPYQPFLISRLQDLTYAAGYIETCLLETSPEPELLKLVLTDVSEALAPQTMTPEEAKQHLAQLDEVLSKTGQDAIYSLGFWLKSLGLKLSVNVYQLNPSKSDSETPVLQELLSNPKKEG</sequence>
<organism evidence="2 3">
    <name type="scientific">Planktothrix mougeotii LEGE 06226</name>
    <dbReference type="NCBI Taxonomy" id="1828728"/>
    <lineage>
        <taxon>Bacteria</taxon>
        <taxon>Bacillati</taxon>
        <taxon>Cyanobacteriota</taxon>
        <taxon>Cyanophyceae</taxon>
        <taxon>Oscillatoriophycideae</taxon>
        <taxon>Oscillatoriales</taxon>
        <taxon>Microcoleaceae</taxon>
        <taxon>Planktothrix</taxon>
    </lineage>
</organism>
<reference evidence="2 3" key="1">
    <citation type="submission" date="2020-10" db="EMBL/GenBank/DDBJ databases">
        <authorList>
            <person name="Castelo-Branco R."/>
            <person name="Eusebio N."/>
            <person name="Adriana R."/>
            <person name="Vieira A."/>
            <person name="Brugerolle De Fraissinette N."/>
            <person name="Rezende De Castro R."/>
            <person name="Schneider M.P."/>
            <person name="Vasconcelos V."/>
            <person name="Leao P.N."/>
        </authorList>
    </citation>
    <scope>NUCLEOTIDE SEQUENCE [LARGE SCALE GENOMIC DNA]</scope>
    <source>
        <strain evidence="2 3">LEGE 06226</strain>
    </source>
</reference>
<comment type="caution">
    <text evidence="2">The sequence shown here is derived from an EMBL/GenBank/DDBJ whole genome shotgun (WGS) entry which is preliminary data.</text>
</comment>
<protein>
    <submittedName>
        <fullName evidence="2">Transcriptional regulator</fullName>
    </submittedName>
</protein>
<name>A0ABR9UI56_9CYAN</name>